<feature type="domain" description="P-type ATPase C-terminal" evidence="20">
    <location>
        <begin position="1263"/>
        <end position="1468"/>
    </location>
</feature>
<evidence type="ECO:0000256" key="18">
    <source>
        <dbReference type="SAM" id="MobiDB-lite"/>
    </source>
</evidence>
<feature type="transmembrane region" description="Helical" evidence="17">
    <location>
        <begin position="1397"/>
        <end position="1417"/>
    </location>
</feature>
<dbReference type="Proteomes" id="UP000318571">
    <property type="component" value="Chromosome 3"/>
</dbReference>
<dbReference type="InterPro" id="IPR036412">
    <property type="entry name" value="HAD-like_sf"/>
</dbReference>
<sequence>MADSDPLGLEPPVVSDPDPPLPASHEPEPLRPGPASTMGSGPIHRSPSPRLPGRGTHQRSASHGGRQPIAGMPPSVLKKPAHRGHRRVFSHGQIPVEGEGGGKVEFKGHKRSGSKTEFILPPGHEERERKRSASSTNAPVLQRTGSHKSGLGPGLVPGVNRPASNFHRRQASRSDSLAFSFRGHSRQASRTDSIYTLRQTTTNTRRKIFCFRKKTLLDSEPKHRTVRPNHCIPADASVQDHPNHRYLNNFVSTTKYTILSFLPKNLFEQFHRFANLYFLFIVLLNWVPAINAFGKEVSMIPVIFVLAVTAIKDIFEDRRRYVSDKRVNNLTCRVYNAAQSRYMKCLWKDVKVGDVLHLSCDELIPADILVLRSSDEHGICYIDTQNLDGEANLKQREVPRGFVEKQSDFTPGDFRSTLECDMPTTKIYRFHGSIIHPWGERVPVGKDNLLLRECVLKNTSFVEGLVVYAGHESKAMLNNGGPRYKRSKLERQMNLEVIWCVVILVLMCFMGAVGSGIWLGSFDSYVPFLNTLSLSETNPAFEGFLTFWTFVIILQVIIPLSLYVTIEMTKLAQVYLMHQDLQMYDEAKDKPLECRALNIPEELGQIQYLFCDKTGTLTENNMVFKRCAIGGVDYGHQVVDSASKTLGTGRPSFPMPNHTLQEQLASIDIERLIERRDKKLGNVPEAHSVQDFFLLLAVCNTVIVAKHPHHDNMNESGIVAVSQSASCQSRLDHPPPTRLARAQLDEVSEERHVSSPSPPQSFMSTTSSTAPLRPIPNLTTPKRPNRLFDYFPPTAKPLSPIAASPETTPTESPFPRPKYLQLPNILQPISKLVSQGSLVSLGKNTSRSATPTQALGSEVRPIYEAESPDELALVDAAFAYNCRLIKRTPGQVVVSLPGEGIVDFEVLHVLPFDSVRKKMSVIIRHPQSKEIILFTKGADSSILSSIEESSSATPIVEKTKEELESYAKLGLRVLVMGKRILSEAEYAEWSRKHNEAENSLQMRERLLFESFNRIESNLQVLGATGIEDRLQEGVPESIANLRRAGIVVWVLTGDKQETAINIAYSCHLFSNNMDIIMLNAKSRDGAEAIIKRHLDSLKLEQDASPLPDAKDRALVVDGKTLIYILDKRAKLQESFLQLTSFCSSVMCCRATPLQKAYIVRIVKEELKMHTCAIGDGANDVSMIQTADVGVGISGQEGMQALTSFCSSVMCCRATPLQKAYIVRIVKEELKMHTCAIGDGANDVSMIQTADVGVGISGQEGMQAAFVFVCFWFQLYCGFSGAVMIDQMYLMLYNLLFTSLPPTIMGIFDQDAPDPVLIARPTLYKQGRLGSVYKPYSFWINMGDALYQSLVIYFVAHWTYADTNVDIWEFGTVICTECLCVQNLHLAIETKSWTIMHWMSIILSFFMYFGFALFYNGICVDCFGSSSPFWVIQHSMGTLHFWVICLLASVLALLPRIFCRTVQNSLFPTDVIKAVMTQDPLLARPHSTLDSKNNVTTTDLRPGTYQEMSILDP</sequence>
<feature type="transmembrane region" description="Helical" evidence="17">
    <location>
        <begin position="495"/>
        <end position="520"/>
    </location>
</feature>
<dbReference type="InterPro" id="IPR023299">
    <property type="entry name" value="ATPase_P-typ_cyto_dom_N"/>
</dbReference>
<evidence type="ECO:0000259" key="20">
    <source>
        <dbReference type="Pfam" id="PF16212"/>
    </source>
</evidence>
<feature type="binding site" evidence="16">
    <location>
        <position position="1179"/>
    </location>
    <ligand>
        <name>Mg(2+)</name>
        <dbReference type="ChEBI" id="CHEBI:18420"/>
    </ligand>
</feature>
<keyword evidence="8 15" id="KW-0067">ATP-binding</keyword>
<evidence type="ECO:0000313" key="22">
    <source>
        <dbReference type="Proteomes" id="UP000318571"/>
    </source>
</evidence>
<feature type="binding site" evidence="16">
    <location>
        <position position="612"/>
    </location>
    <ligand>
        <name>Mg(2+)</name>
        <dbReference type="ChEBI" id="CHEBI:18420"/>
    </ligand>
</feature>
<feature type="binding site" evidence="15">
    <location>
        <position position="972"/>
    </location>
    <ligand>
        <name>ATP</name>
        <dbReference type="ChEBI" id="CHEBI:30616"/>
    </ligand>
</feature>
<comment type="catalytic activity">
    <reaction evidence="17">
        <text>ATP + H2O + phospholipidSide 1 = ADP + phosphate + phospholipidSide 2.</text>
        <dbReference type="EC" id="7.6.2.1"/>
    </reaction>
</comment>
<dbReference type="SUPFAM" id="SSF81653">
    <property type="entry name" value="Calcium ATPase, transduction domain A"/>
    <property type="match status" value="1"/>
</dbReference>
<dbReference type="SFLD" id="SFLDG00002">
    <property type="entry name" value="C1.7:_P-type_atpase_like"/>
    <property type="match status" value="1"/>
</dbReference>
<dbReference type="SFLD" id="SFLDS00003">
    <property type="entry name" value="Haloacid_Dehalogenase"/>
    <property type="match status" value="1"/>
</dbReference>
<feature type="transmembrane region" description="Helical" evidence="17">
    <location>
        <begin position="1437"/>
        <end position="1457"/>
    </location>
</feature>
<feature type="active site" description="4-aspartylphosphate intermediate" evidence="14">
    <location>
        <position position="612"/>
    </location>
</feature>
<evidence type="ECO:0000256" key="3">
    <source>
        <dbReference type="ARBA" id="ARBA00004586"/>
    </source>
</evidence>
<evidence type="ECO:0000259" key="19">
    <source>
        <dbReference type="Pfam" id="PF16209"/>
    </source>
</evidence>
<feature type="binding site" evidence="15">
    <location>
        <position position="614"/>
    </location>
    <ligand>
        <name>ATP</name>
        <dbReference type="ChEBI" id="CHEBI:30616"/>
    </ligand>
</feature>
<feature type="compositionally biased region" description="Basic residues" evidence="18">
    <location>
        <begin position="79"/>
        <end position="89"/>
    </location>
</feature>
<dbReference type="InterPro" id="IPR032631">
    <property type="entry name" value="P-type_ATPase_N"/>
</dbReference>
<evidence type="ECO:0000256" key="15">
    <source>
        <dbReference type="PIRSR" id="PIRSR606539-2"/>
    </source>
</evidence>
<evidence type="ECO:0000256" key="6">
    <source>
        <dbReference type="ARBA" id="ARBA00022741"/>
    </source>
</evidence>
<feature type="binding site" evidence="15">
    <location>
        <position position="1155"/>
    </location>
    <ligand>
        <name>ATP</name>
        <dbReference type="ChEBI" id="CHEBI:30616"/>
    </ligand>
</feature>
<organism evidence="21 22">
    <name type="scientific">Tigriopus californicus</name>
    <name type="common">Marine copepod</name>
    <dbReference type="NCBI Taxonomy" id="6832"/>
    <lineage>
        <taxon>Eukaryota</taxon>
        <taxon>Metazoa</taxon>
        <taxon>Ecdysozoa</taxon>
        <taxon>Arthropoda</taxon>
        <taxon>Crustacea</taxon>
        <taxon>Multicrustacea</taxon>
        <taxon>Hexanauplia</taxon>
        <taxon>Copepoda</taxon>
        <taxon>Harpacticoida</taxon>
        <taxon>Harpacticidae</taxon>
        <taxon>Tigriopus</taxon>
    </lineage>
</organism>
<evidence type="ECO:0000256" key="13">
    <source>
        <dbReference type="ARBA" id="ARBA00050913"/>
    </source>
</evidence>
<keyword evidence="22" id="KW-1185">Reference proteome</keyword>
<feature type="binding site" evidence="16">
    <location>
        <position position="1175"/>
    </location>
    <ligand>
        <name>Mg(2+)</name>
        <dbReference type="ChEBI" id="CHEBI:18420"/>
    </ligand>
</feature>
<keyword evidence="11 17" id="KW-1133">Transmembrane helix</keyword>
<dbReference type="Pfam" id="PF13246">
    <property type="entry name" value="Cation_ATPase"/>
    <property type="match status" value="1"/>
</dbReference>
<dbReference type="GO" id="GO:0005789">
    <property type="term" value="C:endoplasmic reticulum membrane"/>
    <property type="evidence" value="ECO:0007669"/>
    <property type="project" value="UniProtKB-SubCell"/>
</dbReference>
<keyword evidence="9 16" id="KW-0460">Magnesium</keyword>
<keyword evidence="4 17" id="KW-0812">Transmembrane</keyword>
<feature type="binding site" evidence="15">
    <location>
        <position position="1179"/>
    </location>
    <ligand>
        <name>ATP</name>
        <dbReference type="ChEBI" id="CHEBI:30616"/>
    </ligand>
</feature>
<dbReference type="InterPro" id="IPR018303">
    <property type="entry name" value="ATPase_P-typ_P_site"/>
</dbReference>
<evidence type="ECO:0000256" key="7">
    <source>
        <dbReference type="ARBA" id="ARBA00022824"/>
    </source>
</evidence>
<feature type="binding site" evidence="15">
    <location>
        <position position="1149"/>
    </location>
    <ligand>
        <name>ATP</name>
        <dbReference type="ChEBI" id="CHEBI:30616"/>
    </ligand>
</feature>
<evidence type="ECO:0000256" key="10">
    <source>
        <dbReference type="ARBA" id="ARBA00022967"/>
    </source>
</evidence>
<evidence type="ECO:0000313" key="21">
    <source>
        <dbReference type="EMBL" id="TRY73771.1"/>
    </source>
</evidence>
<feature type="transmembrane region" description="Helical" evidence="17">
    <location>
        <begin position="274"/>
        <end position="293"/>
    </location>
</feature>
<dbReference type="Pfam" id="PF16209">
    <property type="entry name" value="PhoLip_ATPase_N"/>
    <property type="match status" value="1"/>
</dbReference>
<feature type="binding site" evidence="15">
    <location>
        <position position="612"/>
    </location>
    <ligand>
        <name>ATP</name>
        <dbReference type="ChEBI" id="CHEBI:30616"/>
    </ligand>
</feature>
<keyword evidence="5 16" id="KW-0479">Metal-binding</keyword>
<dbReference type="FunFam" id="3.40.1110.10:FF:000009">
    <property type="entry name" value="Phospholipid-transporting ATPase"/>
    <property type="match status" value="1"/>
</dbReference>
<feature type="region of interest" description="Disordered" evidence="18">
    <location>
        <begin position="745"/>
        <end position="785"/>
    </location>
</feature>
<keyword evidence="12 17" id="KW-0472">Membrane</keyword>
<comment type="subcellular location">
    <subcellularLocation>
        <location evidence="2">Endomembrane system</location>
        <topology evidence="2">Multi-pass membrane protein</topology>
    </subcellularLocation>
    <subcellularLocation>
        <location evidence="3">Endoplasmic reticulum membrane</location>
    </subcellularLocation>
    <subcellularLocation>
        <location evidence="17">Membrane</location>
        <topology evidence="17">Multi-pass membrane protein</topology>
    </subcellularLocation>
</comment>
<dbReference type="Gene3D" id="3.40.50.1000">
    <property type="entry name" value="HAD superfamily/HAD-like"/>
    <property type="match status" value="2"/>
</dbReference>
<feature type="binding site" evidence="15">
    <location>
        <position position="912"/>
    </location>
    <ligand>
        <name>ATP</name>
        <dbReference type="ChEBI" id="CHEBI:30616"/>
    </ligand>
</feature>
<dbReference type="InterPro" id="IPR023214">
    <property type="entry name" value="HAD_sf"/>
</dbReference>
<feature type="binding site" evidence="15">
    <location>
        <position position="1053"/>
    </location>
    <ligand>
        <name>ATP</name>
        <dbReference type="ChEBI" id="CHEBI:30616"/>
    </ligand>
</feature>
<dbReference type="PANTHER" id="PTHR24092:SF218">
    <property type="entry name" value="PHOSPHOLIPID-TRANSPORTING ATPASE"/>
    <property type="match status" value="1"/>
</dbReference>
<feature type="binding site" evidence="15">
    <location>
        <position position="1052"/>
    </location>
    <ligand>
        <name>ATP</name>
        <dbReference type="ChEBI" id="CHEBI:30616"/>
    </ligand>
</feature>
<dbReference type="GO" id="GO:0005524">
    <property type="term" value="F:ATP binding"/>
    <property type="evidence" value="ECO:0007669"/>
    <property type="project" value="UniProtKB-UniRule"/>
</dbReference>
<accession>A0A553P7V0</accession>
<dbReference type="GO" id="GO:0005886">
    <property type="term" value="C:plasma membrane"/>
    <property type="evidence" value="ECO:0007669"/>
    <property type="project" value="TreeGrafter"/>
</dbReference>
<feature type="binding site" evidence="15">
    <location>
        <position position="936"/>
    </location>
    <ligand>
        <name>ATP</name>
        <dbReference type="ChEBI" id="CHEBI:30616"/>
    </ligand>
</feature>
<feature type="binding site" evidence="15">
    <location>
        <position position="1054"/>
    </location>
    <ligand>
        <name>ATP</name>
        <dbReference type="ChEBI" id="CHEBI:30616"/>
    </ligand>
</feature>
<dbReference type="InterPro" id="IPR008250">
    <property type="entry name" value="ATPase_P-typ_transduc_dom_A_sf"/>
</dbReference>
<dbReference type="OMA" id="QALRCGR"/>
<feature type="transmembrane region" description="Helical" evidence="17">
    <location>
        <begin position="1264"/>
        <end position="1284"/>
    </location>
</feature>
<comment type="similarity">
    <text evidence="17">Belongs to the cation transport ATPase (P-type) (TC 3.A.3) family. Type IV subfamily.</text>
</comment>
<dbReference type="Gene3D" id="3.40.1110.10">
    <property type="entry name" value="Calcium-transporting ATPase, cytoplasmic domain N"/>
    <property type="match status" value="1"/>
</dbReference>
<evidence type="ECO:0000256" key="14">
    <source>
        <dbReference type="PIRSR" id="PIRSR606539-1"/>
    </source>
</evidence>
<evidence type="ECO:0000256" key="2">
    <source>
        <dbReference type="ARBA" id="ARBA00004127"/>
    </source>
</evidence>
<dbReference type="GO" id="GO:0000287">
    <property type="term" value="F:magnesium ion binding"/>
    <property type="evidence" value="ECO:0007669"/>
    <property type="project" value="UniProtKB-UniRule"/>
</dbReference>
<dbReference type="PANTHER" id="PTHR24092">
    <property type="entry name" value="PROBABLE PHOSPHOLIPID-TRANSPORTING ATPASE"/>
    <property type="match status" value="1"/>
</dbReference>
<keyword evidence="10 17" id="KW-1278">Translocase</keyword>
<evidence type="ECO:0000256" key="4">
    <source>
        <dbReference type="ARBA" id="ARBA00022692"/>
    </source>
</evidence>
<evidence type="ECO:0000256" key="5">
    <source>
        <dbReference type="ARBA" id="ARBA00022723"/>
    </source>
</evidence>
<dbReference type="EC" id="7.6.2.1" evidence="17"/>
<dbReference type="PRINTS" id="PR00119">
    <property type="entry name" value="CATATPASE"/>
</dbReference>
<comment type="caution">
    <text evidence="21">The sequence shown here is derived from an EMBL/GenBank/DDBJ whole genome shotgun (WGS) entry which is preliminary data.</text>
</comment>
<evidence type="ECO:0000256" key="11">
    <source>
        <dbReference type="ARBA" id="ARBA00022989"/>
    </source>
</evidence>
<feature type="compositionally biased region" description="Polar residues" evidence="18">
    <location>
        <begin position="760"/>
        <end position="770"/>
    </location>
</feature>
<keyword evidence="7" id="KW-0256">Endoplasmic reticulum</keyword>
<dbReference type="InterPro" id="IPR044492">
    <property type="entry name" value="P_typ_ATPase_HD_dom"/>
</dbReference>
<dbReference type="FunFam" id="3.40.50.1000:FF:000130">
    <property type="entry name" value="Phospholipid-transporting ATPase"/>
    <property type="match status" value="1"/>
</dbReference>
<dbReference type="NCBIfam" id="TIGR01652">
    <property type="entry name" value="ATPase-Plipid"/>
    <property type="match status" value="1"/>
</dbReference>
<dbReference type="SUPFAM" id="SSF81665">
    <property type="entry name" value="Calcium ATPase, transmembrane domain M"/>
    <property type="match status" value="1"/>
</dbReference>
<feature type="region of interest" description="Disordered" evidence="18">
    <location>
        <begin position="1"/>
        <end position="154"/>
    </location>
</feature>
<dbReference type="PROSITE" id="PS00154">
    <property type="entry name" value="ATPASE_E1_E2"/>
    <property type="match status" value="1"/>
</dbReference>
<feature type="domain" description="P-type ATPase N-terminal" evidence="19">
    <location>
        <begin position="242"/>
        <end position="297"/>
    </location>
</feature>
<dbReference type="GO" id="GO:0045332">
    <property type="term" value="P:phospholipid translocation"/>
    <property type="evidence" value="ECO:0007669"/>
    <property type="project" value="TreeGrafter"/>
</dbReference>
<feature type="binding site" evidence="15">
    <location>
        <position position="1178"/>
    </location>
    <ligand>
        <name>ATP</name>
        <dbReference type="ChEBI" id="CHEBI:30616"/>
    </ligand>
</feature>
<dbReference type="EMBL" id="VCGU01000007">
    <property type="protein sequence ID" value="TRY73771.1"/>
    <property type="molecule type" value="Genomic_DNA"/>
</dbReference>
<feature type="binding site" evidence="15">
    <location>
        <position position="870"/>
    </location>
    <ligand>
        <name>ATP</name>
        <dbReference type="ChEBI" id="CHEBI:30616"/>
    </ligand>
</feature>
<evidence type="ECO:0000256" key="1">
    <source>
        <dbReference type="ARBA" id="ARBA00001946"/>
    </source>
</evidence>
<gene>
    <name evidence="21" type="ORF">TCAL_00952</name>
</gene>
<dbReference type="SFLD" id="SFLDF00027">
    <property type="entry name" value="p-type_atpase"/>
    <property type="match status" value="1"/>
</dbReference>
<name>A0A553P7V0_TIGCA</name>
<comment type="cofactor">
    <cofactor evidence="1 16">
        <name>Mg(2+)</name>
        <dbReference type="ChEBI" id="CHEBI:18420"/>
    </cofactor>
</comment>
<reference evidence="21 22" key="1">
    <citation type="journal article" date="2018" name="Nat. Ecol. Evol.">
        <title>Genomic signatures of mitonuclear coevolution across populations of Tigriopus californicus.</title>
        <authorList>
            <person name="Barreto F.S."/>
            <person name="Watson E.T."/>
            <person name="Lima T.G."/>
            <person name="Willett C.S."/>
            <person name="Edmands S."/>
            <person name="Li W."/>
            <person name="Burton R.S."/>
        </authorList>
    </citation>
    <scope>NUCLEOTIDE SEQUENCE [LARGE SCALE GENOMIC DNA]</scope>
    <source>
        <strain evidence="21 22">San Diego</strain>
    </source>
</reference>
<comment type="catalytic activity">
    <reaction evidence="13">
        <text>a beta-D-glucosyl-(1&lt;-&gt;1')-N-acylsphing-4-enine(out) + ATP + H2O = a beta-D-glucosyl-(1&lt;-&gt;1')-N-acylsphing-4-enine(in) + ADP + phosphate + H(+)</text>
        <dbReference type="Rhea" id="RHEA:66036"/>
        <dbReference type="ChEBI" id="CHEBI:15377"/>
        <dbReference type="ChEBI" id="CHEBI:15378"/>
        <dbReference type="ChEBI" id="CHEBI:22801"/>
        <dbReference type="ChEBI" id="CHEBI:30616"/>
        <dbReference type="ChEBI" id="CHEBI:43474"/>
        <dbReference type="ChEBI" id="CHEBI:456216"/>
    </reaction>
    <physiologicalReaction direction="left-to-right" evidence="13">
        <dbReference type="Rhea" id="RHEA:66037"/>
    </physiologicalReaction>
</comment>
<keyword evidence="6 15" id="KW-0547">Nucleotide-binding</keyword>
<evidence type="ECO:0000256" key="12">
    <source>
        <dbReference type="ARBA" id="ARBA00023136"/>
    </source>
</evidence>
<dbReference type="InterPro" id="IPR032630">
    <property type="entry name" value="P_typ_ATPase_c"/>
</dbReference>
<dbReference type="FunFam" id="2.70.150.10:FF:000054">
    <property type="entry name" value="Phospholipid-transporting ATPase"/>
    <property type="match status" value="1"/>
</dbReference>
<evidence type="ECO:0000256" key="9">
    <source>
        <dbReference type="ARBA" id="ARBA00022842"/>
    </source>
</evidence>
<evidence type="ECO:0000256" key="17">
    <source>
        <dbReference type="RuleBase" id="RU362033"/>
    </source>
</evidence>
<dbReference type="Gene3D" id="2.70.150.10">
    <property type="entry name" value="Calcium-transporting ATPase, cytoplasmic transduction domain A"/>
    <property type="match status" value="1"/>
</dbReference>
<dbReference type="STRING" id="6832.A0A553P7V0"/>
<evidence type="ECO:0000256" key="16">
    <source>
        <dbReference type="PIRSR" id="PIRSR606539-3"/>
    </source>
</evidence>
<protein>
    <recommendedName>
        <fullName evidence="17">Phospholipid-transporting ATPase</fullName>
        <ecNumber evidence="17">7.6.2.1</ecNumber>
    </recommendedName>
</protein>
<dbReference type="Pfam" id="PF16212">
    <property type="entry name" value="PhoLip_ATPase_C"/>
    <property type="match status" value="1"/>
</dbReference>
<dbReference type="InterPro" id="IPR023298">
    <property type="entry name" value="ATPase_P-typ_TM_dom_sf"/>
</dbReference>
<feature type="transmembrane region" description="Helical" evidence="17">
    <location>
        <begin position="540"/>
        <end position="564"/>
    </location>
</feature>
<feature type="binding site" evidence="16">
    <location>
        <position position="614"/>
    </location>
    <ligand>
        <name>Mg(2+)</name>
        <dbReference type="ChEBI" id="CHEBI:18420"/>
    </ligand>
</feature>
<dbReference type="SUPFAM" id="SSF81660">
    <property type="entry name" value="Metal cation-transporting ATPase, ATP-binding domain N"/>
    <property type="match status" value="1"/>
</dbReference>
<feature type="binding site" evidence="15">
    <location>
        <position position="613"/>
    </location>
    <ligand>
        <name>ATP</name>
        <dbReference type="ChEBI" id="CHEBI:30616"/>
    </ligand>
</feature>
<proteinExistence type="inferred from homology"/>
<evidence type="ECO:0000256" key="8">
    <source>
        <dbReference type="ARBA" id="ARBA00022840"/>
    </source>
</evidence>
<dbReference type="GO" id="GO:0140326">
    <property type="term" value="F:ATPase-coupled intramembrane lipid transporter activity"/>
    <property type="evidence" value="ECO:0007669"/>
    <property type="project" value="UniProtKB-EC"/>
</dbReference>
<dbReference type="SUPFAM" id="SSF56784">
    <property type="entry name" value="HAD-like"/>
    <property type="match status" value="2"/>
</dbReference>
<dbReference type="InterPro" id="IPR006539">
    <property type="entry name" value="P-type_ATPase_IV"/>
</dbReference>